<dbReference type="SUPFAM" id="SSF51445">
    <property type="entry name" value="(Trans)glycosidases"/>
    <property type="match status" value="1"/>
</dbReference>
<evidence type="ECO:0000256" key="3">
    <source>
        <dbReference type="ARBA" id="ARBA00012754"/>
    </source>
</evidence>
<dbReference type="Gene3D" id="2.60.40.10">
    <property type="entry name" value="Immunoglobulins"/>
    <property type="match status" value="2"/>
</dbReference>
<dbReference type="Gene3D" id="3.20.20.80">
    <property type="entry name" value="Glycosidases"/>
    <property type="match status" value="1"/>
</dbReference>
<comment type="catalytic activity">
    <reaction evidence="1">
        <text>Hydrolysis of terminal, non-reducing beta-D-mannose residues in beta-D-mannosides.</text>
        <dbReference type="EC" id="3.2.1.25"/>
    </reaction>
</comment>
<dbReference type="SUPFAM" id="SSF49785">
    <property type="entry name" value="Galactose-binding domain-like"/>
    <property type="match status" value="1"/>
</dbReference>
<dbReference type="Pfam" id="PF22666">
    <property type="entry name" value="Glyco_hydro_2_N2"/>
    <property type="match status" value="1"/>
</dbReference>
<sequence length="883" mass="101317">MSVSRRSHFFPQSSWKWRLSSSNSSVIPGGLESKLEDWHACHAFPSVIHQELLHLSLIPDANVGENERLIQWVGKCDWEYCCTFTTPDPALASEHIELVCEGLDTFATATLNGQQILQSDNMFIPYRVDVKSHLRAAEQENELIIIFESAVKKGEQLEQEYGARFSMMRDKKRMHMRKAQYHWGWDWGPVMVTSGPYMPVYLETYTSRISDLHVITKLADDHSYAEINCEVTLSGSPVRDASLELSLIDQAGSTVSQTTFPISASSTIKLPTPITVASPKLWWPHLQGAQHLYTATARLLISSSTVLDTHSTRFGIRTITLIQRPLDSAPGRTFLFNVNGRDIFIQGGDWIPCDMLLPSISRSRYYSWIRLAQRCNLNMLRIWGGGIYESEDFFDACDELGILVWHDYAFACGDYPTHPSFLENVHEEAEAQTRRLRNRASLALLCGGNEDFMLADWAHEFGRKKIEYDHDDTEGPFLDTDFPQREIYLKILPKVAKYLAPSIPYWPNSPWGGSETANDPTIGDTHMWEVWHLKQLPYQQYKNLSSRFVSEFGMHGYPDMRTVLIFAPNEEDRHPQSKAIDCHNKGHGAEIRIARYLAENFRYSNKLEDFVYCSQLLQSEAYGYALRDWKRKFGGKGKEECAGAIIWQFNDVYPVTSWAFIDYYLRPKPAFYTIARAFAPVSIGIERKPWSRWIDEDKPREGEIPHFKLFAHNTSVEEVKAKLKIEAWDMHTQKKIDFAEGGRDIILTAGCNTELGELGNPESLTEESLVVLCAKLLDSDGKVLSRIVNWPEPYRYLRWPKDTKVQVNVSKDEPDWDAVTLEANFPVKGCFLSLDHTQDGADALEPIWEDNMLDLMPGERLIVRVKERHDRAVQIRFLNDWEL</sequence>
<evidence type="ECO:0000259" key="13">
    <source>
        <dbReference type="Pfam" id="PF22666"/>
    </source>
</evidence>
<comment type="pathway">
    <text evidence="2">Glycan metabolism; N-glycan degradation.</text>
</comment>
<keyword evidence="7" id="KW-0624">Polysaccharide degradation</keyword>
<feature type="domain" description="Beta-mannosidase-like galactose-binding" evidence="13">
    <location>
        <begin position="17"/>
        <end position="197"/>
    </location>
</feature>
<dbReference type="PANTHER" id="PTHR43730:SF1">
    <property type="entry name" value="BETA-MANNOSIDASE"/>
    <property type="match status" value="1"/>
</dbReference>
<proteinExistence type="inferred from homology"/>
<evidence type="ECO:0000256" key="8">
    <source>
        <dbReference type="ARBA" id="ARBA00038429"/>
    </source>
</evidence>
<evidence type="ECO:0000259" key="11">
    <source>
        <dbReference type="Pfam" id="PF00703"/>
    </source>
</evidence>
<name>A0A9P4M4X4_9PEZI</name>
<dbReference type="SUPFAM" id="SSF49303">
    <property type="entry name" value="beta-Galactosidase/glucuronidase domain"/>
    <property type="match status" value="2"/>
</dbReference>
<dbReference type="GO" id="GO:0006516">
    <property type="term" value="P:glycoprotein catabolic process"/>
    <property type="evidence" value="ECO:0007669"/>
    <property type="project" value="TreeGrafter"/>
</dbReference>
<dbReference type="Gene3D" id="2.60.120.260">
    <property type="entry name" value="Galactose-binding domain-like"/>
    <property type="match status" value="1"/>
</dbReference>
<evidence type="ECO:0000256" key="5">
    <source>
        <dbReference type="ARBA" id="ARBA00023277"/>
    </source>
</evidence>
<dbReference type="InterPro" id="IPR041447">
    <property type="entry name" value="Mannosidase_ig"/>
</dbReference>
<evidence type="ECO:0000313" key="15">
    <source>
        <dbReference type="Proteomes" id="UP000799772"/>
    </source>
</evidence>
<dbReference type="AlphaFoldDB" id="A0A9P4M4X4"/>
<dbReference type="InterPro" id="IPR036156">
    <property type="entry name" value="Beta-gal/glucu_dom_sf"/>
</dbReference>
<dbReference type="EC" id="3.2.1.25" evidence="3"/>
<dbReference type="InterPro" id="IPR050887">
    <property type="entry name" value="Beta-mannosidase_GH2"/>
</dbReference>
<dbReference type="PANTHER" id="PTHR43730">
    <property type="entry name" value="BETA-MANNOSIDASE"/>
    <property type="match status" value="1"/>
</dbReference>
<keyword evidence="5" id="KW-0119">Carbohydrate metabolism</keyword>
<evidence type="ECO:0000259" key="12">
    <source>
        <dbReference type="Pfam" id="PF17786"/>
    </source>
</evidence>
<keyword evidence="4 14" id="KW-0378">Hydrolase</keyword>
<evidence type="ECO:0000256" key="9">
    <source>
        <dbReference type="ARBA" id="ARBA00041069"/>
    </source>
</evidence>
<reference evidence="14" key="1">
    <citation type="journal article" date="2020" name="Stud. Mycol.">
        <title>101 Dothideomycetes genomes: a test case for predicting lifestyles and emergence of pathogens.</title>
        <authorList>
            <person name="Haridas S."/>
            <person name="Albert R."/>
            <person name="Binder M."/>
            <person name="Bloem J."/>
            <person name="Labutti K."/>
            <person name="Salamov A."/>
            <person name="Andreopoulos B."/>
            <person name="Baker S."/>
            <person name="Barry K."/>
            <person name="Bills G."/>
            <person name="Bluhm B."/>
            <person name="Cannon C."/>
            <person name="Castanera R."/>
            <person name="Culley D."/>
            <person name="Daum C."/>
            <person name="Ezra D."/>
            <person name="Gonzalez J."/>
            <person name="Henrissat B."/>
            <person name="Kuo A."/>
            <person name="Liang C."/>
            <person name="Lipzen A."/>
            <person name="Lutzoni F."/>
            <person name="Magnuson J."/>
            <person name="Mondo S."/>
            <person name="Nolan M."/>
            <person name="Ohm R."/>
            <person name="Pangilinan J."/>
            <person name="Park H.-J."/>
            <person name="Ramirez L."/>
            <person name="Alfaro M."/>
            <person name="Sun H."/>
            <person name="Tritt A."/>
            <person name="Yoshinaga Y."/>
            <person name="Zwiers L.-H."/>
            <person name="Turgeon B."/>
            <person name="Goodwin S."/>
            <person name="Spatafora J."/>
            <person name="Crous P."/>
            <person name="Grigoriev I."/>
        </authorList>
    </citation>
    <scope>NUCLEOTIDE SEQUENCE</scope>
    <source>
        <strain evidence="14">CBS 133067</strain>
    </source>
</reference>
<protein>
    <recommendedName>
        <fullName evidence="9">Beta-mannosidase B</fullName>
        <ecNumber evidence="3">3.2.1.25</ecNumber>
    </recommendedName>
    <alternativeName>
        <fullName evidence="10">Mannanase B</fullName>
    </alternativeName>
</protein>
<evidence type="ECO:0000256" key="10">
    <source>
        <dbReference type="ARBA" id="ARBA00041614"/>
    </source>
</evidence>
<dbReference type="InterPro" id="IPR013783">
    <property type="entry name" value="Ig-like_fold"/>
</dbReference>
<feature type="domain" description="Glycoside hydrolase family 2 immunoglobulin-like beta-sandwich" evidence="11">
    <location>
        <begin position="208"/>
        <end position="317"/>
    </location>
</feature>
<feature type="domain" description="Mannosidase Ig/CBM-like" evidence="12">
    <location>
        <begin position="707"/>
        <end position="796"/>
    </location>
</feature>
<comment type="caution">
    <text evidence="14">The sequence shown here is derived from an EMBL/GenBank/DDBJ whole genome shotgun (WGS) entry which is preliminary data.</text>
</comment>
<dbReference type="FunFam" id="3.20.20.80:FF:000050">
    <property type="entry name" value="Beta-mannosidase B"/>
    <property type="match status" value="1"/>
</dbReference>
<dbReference type="InterPro" id="IPR054593">
    <property type="entry name" value="Beta-mannosidase-like_N2"/>
</dbReference>
<keyword evidence="15" id="KW-1185">Reference proteome</keyword>
<organism evidence="14 15">
    <name type="scientific">Rhizodiscina lignyota</name>
    <dbReference type="NCBI Taxonomy" id="1504668"/>
    <lineage>
        <taxon>Eukaryota</taxon>
        <taxon>Fungi</taxon>
        <taxon>Dikarya</taxon>
        <taxon>Ascomycota</taxon>
        <taxon>Pezizomycotina</taxon>
        <taxon>Dothideomycetes</taxon>
        <taxon>Pleosporomycetidae</taxon>
        <taxon>Aulographales</taxon>
        <taxon>Rhizodiscinaceae</taxon>
        <taxon>Rhizodiscina</taxon>
    </lineage>
</organism>
<dbReference type="InterPro" id="IPR017853">
    <property type="entry name" value="GH"/>
</dbReference>
<dbReference type="Proteomes" id="UP000799772">
    <property type="component" value="Unassembled WGS sequence"/>
</dbReference>
<evidence type="ECO:0000256" key="7">
    <source>
        <dbReference type="ARBA" id="ARBA00023326"/>
    </source>
</evidence>
<dbReference type="EMBL" id="ML978133">
    <property type="protein sequence ID" value="KAF2094707.1"/>
    <property type="molecule type" value="Genomic_DNA"/>
</dbReference>
<evidence type="ECO:0000313" key="14">
    <source>
        <dbReference type="EMBL" id="KAF2094707.1"/>
    </source>
</evidence>
<evidence type="ECO:0000256" key="4">
    <source>
        <dbReference type="ARBA" id="ARBA00022801"/>
    </source>
</evidence>
<dbReference type="InterPro" id="IPR006102">
    <property type="entry name" value="Ig-like_GH2"/>
</dbReference>
<dbReference type="GO" id="GO:0004567">
    <property type="term" value="F:beta-mannosidase activity"/>
    <property type="evidence" value="ECO:0007669"/>
    <property type="project" value="UniProtKB-EC"/>
</dbReference>
<dbReference type="InterPro" id="IPR008979">
    <property type="entry name" value="Galactose-bd-like_sf"/>
</dbReference>
<gene>
    <name evidence="14" type="ORF">NA57DRAFT_60126</name>
</gene>
<comment type="similarity">
    <text evidence="8">Belongs to the glycosyl hydrolase 2 family. Beta-mannosidase B subfamily.</text>
</comment>
<keyword evidence="6" id="KW-0326">Glycosidase</keyword>
<evidence type="ECO:0000256" key="1">
    <source>
        <dbReference type="ARBA" id="ARBA00000829"/>
    </source>
</evidence>
<evidence type="ECO:0000256" key="6">
    <source>
        <dbReference type="ARBA" id="ARBA00023295"/>
    </source>
</evidence>
<dbReference type="OrthoDB" id="2866996at2759"/>
<evidence type="ECO:0000256" key="2">
    <source>
        <dbReference type="ARBA" id="ARBA00004740"/>
    </source>
</evidence>
<accession>A0A9P4M4X4</accession>
<dbReference type="GO" id="GO:0000272">
    <property type="term" value="P:polysaccharide catabolic process"/>
    <property type="evidence" value="ECO:0007669"/>
    <property type="project" value="UniProtKB-KW"/>
</dbReference>
<dbReference type="Pfam" id="PF17786">
    <property type="entry name" value="Mannosidase_ig"/>
    <property type="match status" value="1"/>
</dbReference>
<dbReference type="Pfam" id="PF00703">
    <property type="entry name" value="Glyco_hydro_2"/>
    <property type="match status" value="1"/>
</dbReference>